<dbReference type="GO" id="GO:0008270">
    <property type="term" value="F:zinc ion binding"/>
    <property type="evidence" value="ECO:0007669"/>
    <property type="project" value="UniProtKB-KW"/>
</dbReference>
<dbReference type="WBParaSite" id="NBR_0000324501-mRNA-1">
    <property type="protein sequence ID" value="NBR_0000324501-mRNA-1"/>
    <property type="gene ID" value="NBR_0000324501"/>
</dbReference>
<keyword evidence="3" id="KW-0862">Zinc</keyword>
<dbReference type="EMBL" id="UYSL01004656">
    <property type="protein sequence ID" value="VDL66835.1"/>
    <property type="molecule type" value="Genomic_DNA"/>
</dbReference>
<reference evidence="5 6" key="2">
    <citation type="submission" date="2018-11" db="EMBL/GenBank/DDBJ databases">
        <authorList>
            <consortium name="Pathogen Informatics"/>
        </authorList>
    </citation>
    <scope>NUCLEOTIDE SEQUENCE [LARGE SCALE GENOMIC DNA]</scope>
</reference>
<proteinExistence type="predicted"/>
<name>A0A0N4XL43_NIPBR</name>
<dbReference type="InterPro" id="IPR003126">
    <property type="entry name" value="Znf_UBR"/>
</dbReference>
<keyword evidence="2" id="KW-0863">Zinc-finger</keyword>
<dbReference type="PANTHER" id="PTHR21725">
    <property type="entry name" value="E3 UBIQUITIN-PROTEIN LIGASE UBR4"/>
    <property type="match status" value="1"/>
</dbReference>
<dbReference type="STRING" id="27835.A0A0N4XL43"/>
<evidence type="ECO:0000313" key="6">
    <source>
        <dbReference type="Proteomes" id="UP000271162"/>
    </source>
</evidence>
<evidence type="ECO:0000256" key="1">
    <source>
        <dbReference type="ARBA" id="ARBA00022723"/>
    </source>
</evidence>
<keyword evidence="6" id="KW-1185">Reference proteome</keyword>
<evidence type="ECO:0000313" key="5">
    <source>
        <dbReference type="EMBL" id="VDL66835.1"/>
    </source>
</evidence>
<accession>A0A0N4XL43</accession>
<organism evidence="7">
    <name type="scientific">Nippostrongylus brasiliensis</name>
    <name type="common">Rat hookworm</name>
    <dbReference type="NCBI Taxonomy" id="27835"/>
    <lineage>
        <taxon>Eukaryota</taxon>
        <taxon>Metazoa</taxon>
        <taxon>Ecdysozoa</taxon>
        <taxon>Nematoda</taxon>
        <taxon>Chromadorea</taxon>
        <taxon>Rhabditida</taxon>
        <taxon>Rhabditina</taxon>
        <taxon>Rhabditomorpha</taxon>
        <taxon>Strongyloidea</taxon>
        <taxon>Heligmosomidae</taxon>
        <taxon>Nippostrongylus</taxon>
    </lineage>
</organism>
<dbReference type="PANTHER" id="PTHR21725:SF1">
    <property type="entry name" value="E3 UBIQUITIN-PROTEIN LIGASE UBR4"/>
    <property type="match status" value="1"/>
</dbReference>
<feature type="domain" description="UBR-type" evidence="4">
    <location>
        <begin position="1"/>
        <end position="42"/>
    </location>
</feature>
<evidence type="ECO:0000256" key="2">
    <source>
        <dbReference type="ARBA" id="ARBA00022771"/>
    </source>
</evidence>
<reference evidence="7" key="1">
    <citation type="submission" date="2017-02" db="UniProtKB">
        <authorList>
            <consortium name="WormBaseParasite"/>
        </authorList>
    </citation>
    <scope>IDENTIFICATION</scope>
</reference>
<sequence length="304" mass="33753">MTDNKGVCSVCAINCHRGHDLSYSKQGSFFCDCGAGGCSALKATLYHNSAINAARGRTAPAVITTVDSAGSLPVSFEFNAASGVDTTEMMELLGRVRVGIESRVEVIERIVRASLHARDSRWSLDERRDNVRRSLADPQRLRVVYDQAIMEDFEMAGKQNAILEPRRPPEPPTDRNKARDICQVLPFANGCHLWFILAEHSTTLQIFHMHPGQTLYDELEHVRIDSEPVGFPGRQVTCRDDKVAVAGTSDILTLRMSKEGEIIDRMVIKLTELTTTHSNPIVKGYSLVLFLRQLSCKLLQVLSA</sequence>
<keyword evidence="1" id="KW-0479">Metal-binding</keyword>
<dbReference type="Proteomes" id="UP000271162">
    <property type="component" value="Unassembled WGS sequence"/>
</dbReference>
<evidence type="ECO:0000313" key="7">
    <source>
        <dbReference type="WBParaSite" id="NBR_0000324501-mRNA-1"/>
    </source>
</evidence>
<protein>
    <submittedName>
        <fullName evidence="7">UBR-type domain-containing protein</fullName>
    </submittedName>
</protein>
<gene>
    <name evidence="5" type="ORF">NBR_LOCUS3246</name>
</gene>
<evidence type="ECO:0000259" key="4">
    <source>
        <dbReference type="SMART" id="SM00396"/>
    </source>
</evidence>
<evidence type="ECO:0000256" key="3">
    <source>
        <dbReference type="ARBA" id="ARBA00022833"/>
    </source>
</evidence>
<dbReference type="AlphaFoldDB" id="A0A0N4XL43"/>
<dbReference type="SMART" id="SM00396">
    <property type="entry name" value="ZnF_UBR1"/>
    <property type="match status" value="1"/>
</dbReference>
<dbReference type="InterPro" id="IPR045189">
    <property type="entry name" value="UBR4-like"/>
</dbReference>